<evidence type="ECO:0008006" key="4">
    <source>
        <dbReference type="Google" id="ProtNLM"/>
    </source>
</evidence>
<dbReference type="Gene3D" id="3.40.1350.20">
    <property type="match status" value="5"/>
</dbReference>
<gene>
    <name evidence="2" type="ORF">P0O24_03105</name>
</gene>
<feature type="non-terminal residue" evidence="2">
    <location>
        <position position="1"/>
    </location>
</feature>
<organism evidence="2 3">
    <name type="scientific">Candidatus Methanocrinis alkalitolerans</name>
    <dbReference type="NCBI Taxonomy" id="3033395"/>
    <lineage>
        <taxon>Archaea</taxon>
        <taxon>Methanobacteriati</taxon>
        <taxon>Methanobacteriota</taxon>
        <taxon>Stenosarchaea group</taxon>
        <taxon>Methanomicrobia</taxon>
        <taxon>Methanotrichales</taxon>
        <taxon>Methanotrichaceae</taxon>
        <taxon>Methanocrinis</taxon>
    </lineage>
</organism>
<evidence type="ECO:0000313" key="3">
    <source>
        <dbReference type="Proteomes" id="UP001215956"/>
    </source>
</evidence>
<protein>
    <recommendedName>
        <fullName evidence="4">Ig-like domain-containing protein</fullName>
    </recommendedName>
</protein>
<dbReference type="EMBL" id="JARFPL010000007">
    <property type="protein sequence ID" value="MDF0592569.1"/>
    <property type="molecule type" value="Genomic_DNA"/>
</dbReference>
<comment type="caution">
    <text evidence="2">The sequence shown here is derived from an EMBL/GenBank/DDBJ whole genome shotgun (WGS) entry which is preliminary data.</text>
</comment>
<dbReference type="Proteomes" id="UP001215956">
    <property type="component" value="Unassembled WGS sequence"/>
</dbReference>
<keyword evidence="3" id="KW-1185">Reference proteome</keyword>
<proteinExistence type="predicted"/>
<name>A0ABT5XCX6_9EURY</name>
<reference evidence="2 3" key="1">
    <citation type="submission" date="2023-03" db="EMBL/GenBank/DDBJ databases">
        <title>Whole genome sequencing of Methanotrichaceae archaeon M04Ac.</title>
        <authorList>
            <person name="Khomyakova M.A."/>
            <person name="Merkel A.Y."/>
            <person name="Slobodkin A.I."/>
        </authorList>
    </citation>
    <scope>NUCLEOTIDE SEQUENCE [LARGE SCALE GENOMIC DNA]</scope>
    <source>
        <strain evidence="2 3">M04Ac</strain>
    </source>
</reference>
<sequence>FWLKGPSTANAWVEKRGWSTVNTWSWTTTNADVGANQVNVWVRDGNHAPASSYDSFKIADFVITGPNQPPVFNSLTPNKASPQNVGTTVRWTASASDPEGDTIYYKFHLKGPSTGGAWETVREWGTTNFWDWTPSQQGDYEINVWIRDGKHAGTDSWDAFKITPFKVNPAPTPNRPPKLTGFDPDRSSPQIAGTRITWTATANDPDGDPILYRFWMKGPSTGNAWKVVRDWSNTRTWTWSTSAGDVGQYDFAVYVRDGKHQPAGRYDDILGYRGYQLITIRPANQPPTVTALTPSWPSPTTAGSTITWTASATDPDRDTIFYKFWLKGPSTGNAWTVVRDWSTSRTWTWSTSPGDAGLYDVYVYVRDGRHAPATSYDSGRGYGGYRLTSPVLINQPPVVTALSPNRPSPQMVGSTIAWTAAASDPEGDPLLYKFWLRGPSTGNVWTVVQDWSASSTWTWSTAPADAGLYDVYVYVRDGKHEPATRYDSARGYGGYRLTSPVLINQPPVVTALSPNRPSPQTAGSTIAWTASASDPEGDPLLYRFWLKGPSTGSAWRIVQDWSASPTWTWSTAPADAGEYSVYVYVRDGKHAPATSYDSARGYTGYQLVSPGGVRQLTSGDPVQDRPSLVFSDDGILLAYQSWEAGPLFGGDIFLKRFDPGWSQIQKVRATNDPTYQDTPSAIYSDGYYYVAYVSDETGNWDIFVKKYDRDLNLIETRRLTSSPADQDSPSLIRVDSDFYLAYQSWETGSSFGGDIFIERFNSAWTSIRKVRVTTETSYQDRPSITYGEDGRISVAYVSEETGNKEIFVKSYDRSLNYIEKRRITTSPSSQDYPSFLWQNGEFNLVYSSQEEGSYDLYLERFDPAWNLIERVEVTETSGDEIWPSLASSPFDDLLWVSYVHQDGASRNIFVQPAQSLDSTAGCWAAMQFSATRAYSPYTLTVKFRGATGELIDPSSYRLTWSPADAVLTSSALRKVSTGTYSLESRFGSAGLKTFTIRATVGGCTAESTVTVQVT</sequence>
<feature type="region of interest" description="Disordered" evidence="1">
    <location>
        <begin position="167"/>
        <end position="186"/>
    </location>
</feature>
<evidence type="ECO:0000313" key="2">
    <source>
        <dbReference type="EMBL" id="MDF0592569.1"/>
    </source>
</evidence>
<accession>A0ABT5XCX6</accession>
<evidence type="ECO:0000256" key="1">
    <source>
        <dbReference type="SAM" id="MobiDB-lite"/>
    </source>
</evidence>